<gene>
    <name evidence="1" type="ORF">BECKLFY1418A_GA0070994_100525</name>
</gene>
<name>A0A450U9N6_9GAMM</name>
<reference evidence="1" key="1">
    <citation type="submission" date="2019-02" db="EMBL/GenBank/DDBJ databases">
        <authorList>
            <person name="Gruber-Vodicka R. H."/>
            <person name="Seah K. B. B."/>
        </authorList>
    </citation>
    <scope>NUCLEOTIDE SEQUENCE</scope>
    <source>
        <strain evidence="1">BECK_M6</strain>
    </source>
</reference>
<dbReference type="EMBL" id="CAADFH010000005">
    <property type="protein sequence ID" value="VFJ88674.1"/>
    <property type="molecule type" value="Genomic_DNA"/>
</dbReference>
<proteinExistence type="predicted"/>
<accession>A0A450U9N6</accession>
<dbReference type="AlphaFoldDB" id="A0A450U9N6"/>
<evidence type="ECO:0000313" key="1">
    <source>
        <dbReference type="EMBL" id="VFJ88674.1"/>
    </source>
</evidence>
<sequence>MNKISERAALEFMPATGLEADIDRGYGNLGLIPHPDCVNIGCSTT</sequence>
<protein>
    <submittedName>
        <fullName evidence="1">Uncharacterized protein</fullName>
    </submittedName>
</protein>
<organism evidence="1">
    <name type="scientific">Candidatus Kentrum sp. LFY</name>
    <dbReference type="NCBI Taxonomy" id="2126342"/>
    <lineage>
        <taxon>Bacteria</taxon>
        <taxon>Pseudomonadati</taxon>
        <taxon>Pseudomonadota</taxon>
        <taxon>Gammaproteobacteria</taxon>
        <taxon>Candidatus Kentrum</taxon>
    </lineage>
</organism>